<dbReference type="PROSITE" id="PS50082">
    <property type="entry name" value="WD_REPEATS_2"/>
    <property type="match status" value="1"/>
</dbReference>
<dbReference type="InterPro" id="IPR015943">
    <property type="entry name" value="WD40/YVTN_repeat-like_dom_sf"/>
</dbReference>
<feature type="repeat" description="WD" evidence="4">
    <location>
        <begin position="163"/>
        <end position="202"/>
    </location>
</feature>
<evidence type="ECO:0000256" key="3">
    <source>
        <dbReference type="ARBA" id="ARBA00022737"/>
    </source>
</evidence>
<protein>
    <submittedName>
        <fullName evidence="5">THO complex subunit 6</fullName>
    </submittedName>
</protein>
<dbReference type="PROSITE" id="PS50294">
    <property type="entry name" value="WD_REPEATS_REGION"/>
    <property type="match status" value="1"/>
</dbReference>
<dbReference type="GO" id="GO:0006406">
    <property type="term" value="P:mRNA export from nucleus"/>
    <property type="evidence" value="ECO:0007669"/>
    <property type="project" value="TreeGrafter"/>
</dbReference>
<proteinExistence type="inferred from homology"/>
<sequence>MVNSKYYTTILSQTFSPCGNYLITGNNYGILTVYNLKNELQSGVEFKDQNLSAGGRSYEFEMIRKMQINSMESGEKFLIIGGVGLIVGVDWETIIDNNFGENSKIEPLSISWSINIPSPKDSMLTIDVNCLILNKEDNVLYAGCGDNTVYAFNLECGDVIQKFEGHSDFIHSIDKLDDTIVSASEDGSVLFWDVRSKEYSSKIIPSNNPEIKRPNLGNWVGSVTITNDWMLCGGGTKLSLWNRSMAAPMTVYNCVEDSGIHVTKLMDETLYAGGCSKYFYQLSFTDEILCKIETSPVTVFSCVNQENPFKVTCLAGSSYKIDVCTNLNYKMTTLGI</sequence>
<dbReference type="InterPro" id="IPR036322">
    <property type="entry name" value="WD40_repeat_dom_sf"/>
</dbReference>
<gene>
    <name evidence="5" type="primary">thoc6</name>
</gene>
<dbReference type="Pfam" id="PF00400">
    <property type="entry name" value="WD40"/>
    <property type="match status" value="1"/>
</dbReference>
<organism evidence="5">
    <name type="scientific">Melanaphis sacchari</name>
    <dbReference type="NCBI Taxonomy" id="742174"/>
    <lineage>
        <taxon>Eukaryota</taxon>
        <taxon>Metazoa</taxon>
        <taxon>Ecdysozoa</taxon>
        <taxon>Arthropoda</taxon>
        <taxon>Hexapoda</taxon>
        <taxon>Insecta</taxon>
        <taxon>Pterygota</taxon>
        <taxon>Neoptera</taxon>
        <taxon>Paraneoptera</taxon>
        <taxon>Hemiptera</taxon>
        <taxon>Sternorrhyncha</taxon>
        <taxon>Aphidomorpha</taxon>
        <taxon>Aphidoidea</taxon>
        <taxon>Aphididae</taxon>
        <taxon>Aphidini</taxon>
        <taxon>Melanaphis</taxon>
    </lineage>
</organism>
<keyword evidence="2 4" id="KW-0853">WD repeat</keyword>
<accession>A0A2H8TFY5</accession>
<evidence type="ECO:0000256" key="2">
    <source>
        <dbReference type="ARBA" id="ARBA00022574"/>
    </source>
</evidence>
<evidence type="ECO:0000256" key="4">
    <source>
        <dbReference type="PROSITE-ProRule" id="PRU00221"/>
    </source>
</evidence>
<dbReference type="PROSITE" id="PS00678">
    <property type="entry name" value="WD_REPEATS_1"/>
    <property type="match status" value="1"/>
</dbReference>
<dbReference type="InterPro" id="IPR042626">
    <property type="entry name" value="THOC6"/>
</dbReference>
<dbReference type="InterPro" id="IPR001680">
    <property type="entry name" value="WD40_rpt"/>
</dbReference>
<name>A0A2H8TFY5_9HEMI</name>
<dbReference type="SMART" id="SM00320">
    <property type="entry name" value="WD40"/>
    <property type="match status" value="2"/>
</dbReference>
<keyword evidence="3" id="KW-0677">Repeat</keyword>
<dbReference type="GO" id="GO:0000346">
    <property type="term" value="C:transcription export complex"/>
    <property type="evidence" value="ECO:0007669"/>
    <property type="project" value="TreeGrafter"/>
</dbReference>
<comment type="similarity">
    <text evidence="1">Belongs to the WD repeat THOC6 family.</text>
</comment>
<dbReference type="PANTHER" id="PTHR44411">
    <property type="entry name" value="THO COMPLEX SUBUNIT 6 HOMOLOG"/>
    <property type="match status" value="1"/>
</dbReference>
<evidence type="ECO:0000313" key="5">
    <source>
        <dbReference type="EMBL" id="MBW12971.1"/>
    </source>
</evidence>
<evidence type="ECO:0000256" key="1">
    <source>
        <dbReference type="ARBA" id="ARBA00009728"/>
    </source>
</evidence>
<dbReference type="PANTHER" id="PTHR44411:SF1">
    <property type="entry name" value="THO COMPLEX SUBUNIT 6 HOMOLOG"/>
    <property type="match status" value="1"/>
</dbReference>
<dbReference type="AlphaFoldDB" id="A0A2H8TFY5"/>
<dbReference type="GO" id="GO:0000347">
    <property type="term" value="C:THO complex"/>
    <property type="evidence" value="ECO:0007669"/>
    <property type="project" value="TreeGrafter"/>
</dbReference>
<dbReference type="OrthoDB" id="273067at2759"/>
<dbReference type="SUPFAM" id="SSF50978">
    <property type="entry name" value="WD40 repeat-like"/>
    <property type="match status" value="1"/>
</dbReference>
<dbReference type="EMBL" id="GFXV01001166">
    <property type="protein sequence ID" value="MBW12971.1"/>
    <property type="molecule type" value="Transcribed_RNA"/>
</dbReference>
<dbReference type="Gene3D" id="2.130.10.10">
    <property type="entry name" value="YVTN repeat-like/Quinoprotein amine dehydrogenase"/>
    <property type="match status" value="1"/>
</dbReference>
<reference evidence="5" key="1">
    <citation type="submission" date="2017-10" db="EMBL/GenBank/DDBJ databases">
        <title>Transcriptome Assembly of Sugarcane Aphid Adults.</title>
        <authorList>
            <person name="Scully E.D."/>
            <person name="Palmer N.A."/>
            <person name="Geib S.M."/>
            <person name="Sarath G."/>
            <person name="Sattler S.E."/>
        </authorList>
    </citation>
    <scope>NUCLEOTIDE SEQUENCE</scope>
    <source>
        <tissue evidence="5">Whole body</tissue>
    </source>
</reference>
<dbReference type="InterPro" id="IPR019775">
    <property type="entry name" value="WD40_repeat_CS"/>
</dbReference>